<dbReference type="RefSeq" id="WP_201676811.1">
    <property type="nucleotide sequence ID" value="NZ_JAEQNE010000007.1"/>
</dbReference>
<organism evidence="2 3">
    <name type="scientific">Ramlibacter monticola</name>
    <dbReference type="NCBI Taxonomy" id="1926872"/>
    <lineage>
        <taxon>Bacteria</taxon>
        <taxon>Pseudomonadati</taxon>
        <taxon>Pseudomonadota</taxon>
        <taxon>Betaproteobacteria</taxon>
        <taxon>Burkholderiales</taxon>
        <taxon>Comamonadaceae</taxon>
        <taxon>Ramlibacter</taxon>
    </lineage>
</organism>
<name>A0A936Z4X2_9BURK</name>
<proteinExistence type="predicted"/>
<keyword evidence="1" id="KW-1133">Transmembrane helix</keyword>
<comment type="caution">
    <text evidence="2">The sequence shown here is derived from an EMBL/GenBank/DDBJ whole genome shotgun (WGS) entry which is preliminary data.</text>
</comment>
<keyword evidence="1" id="KW-0812">Transmembrane</keyword>
<evidence type="ECO:0000256" key="1">
    <source>
        <dbReference type="SAM" id="Phobius"/>
    </source>
</evidence>
<keyword evidence="3" id="KW-1185">Reference proteome</keyword>
<dbReference type="AlphaFoldDB" id="A0A936Z4X2"/>
<keyword evidence="1" id="KW-0472">Membrane</keyword>
<reference evidence="2 3" key="1">
    <citation type="journal article" date="2017" name="Int. J. Syst. Evol. Microbiol.">
        <title>Ramlibacter monticola sp. nov., isolated from forest soil.</title>
        <authorList>
            <person name="Chaudhary D.K."/>
            <person name="Kim J."/>
        </authorList>
    </citation>
    <scope>NUCLEOTIDE SEQUENCE [LARGE SCALE GENOMIC DNA]</scope>
    <source>
        <strain evidence="2 3">KACC 19175</strain>
    </source>
</reference>
<evidence type="ECO:0000313" key="3">
    <source>
        <dbReference type="Proteomes" id="UP000599109"/>
    </source>
</evidence>
<accession>A0A936Z4X2</accession>
<feature type="transmembrane region" description="Helical" evidence="1">
    <location>
        <begin position="20"/>
        <end position="40"/>
    </location>
</feature>
<dbReference type="Proteomes" id="UP000599109">
    <property type="component" value="Unassembled WGS sequence"/>
</dbReference>
<sequence>MSAEVPGSTQQPVRAGWREWLRLLAVALALLALSEALWVWQTWPVRELLNPAAAAPGGQR</sequence>
<dbReference type="EMBL" id="JAEQNE010000007">
    <property type="protein sequence ID" value="MBL0394146.1"/>
    <property type="molecule type" value="Genomic_DNA"/>
</dbReference>
<protein>
    <submittedName>
        <fullName evidence="2">Uncharacterized protein</fullName>
    </submittedName>
</protein>
<gene>
    <name evidence="2" type="ORF">JJ685_23605</name>
</gene>
<evidence type="ECO:0000313" key="2">
    <source>
        <dbReference type="EMBL" id="MBL0394146.1"/>
    </source>
</evidence>